<evidence type="ECO:0000256" key="1">
    <source>
        <dbReference type="ARBA" id="ARBA00004141"/>
    </source>
</evidence>
<feature type="transmembrane region" description="Helical" evidence="4">
    <location>
        <begin position="486"/>
        <end position="507"/>
    </location>
</feature>
<dbReference type="GO" id="GO:0016020">
    <property type="term" value="C:membrane"/>
    <property type="evidence" value="ECO:0007669"/>
    <property type="project" value="UniProtKB-SubCell"/>
</dbReference>
<keyword evidence="4" id="KW-0472">Membrane</keyword>
<name>A0AAV5GBT3_9BASI</name>
<dbReference type="Proteomes" id="UP001342314">
    <property type="component" value="Unassembled WGS sequence"/>
</dbReference>
<feature type="transmembrane region" description="Helical" evidence="4">
    <location>
        <begin position="217"/>
        <end position="236"/>
    </location>
</feature>
<gene>
    <name evidence="5" type="ORF">Rhopal_000708-T1</name>
</gene>
<dbReference type="EMBL" id="BQKY01000002">
    <property type="protein sequence ID" value="GJN87753.1"/>
    <property type="molecule type" value="Genomic_DNA"/>
</dbReference>
<comment type="similarity">
    <text evidence="2">Belongs to the major facilitator superfamily. Monocarboxylate porter (TC 2.A.1.13) family.</text>
</comment>
<dbReference type="InterPro" id="IPR011701">
    <property type="entry name" value="MFS"/>
</dbReference>
<feature type="compositionally biased region" description="Low complexity" evidence="3">
    <location>
        <begin position="83"/>
        <end position="97"/>
    </location>
</feature>
<dbReference type="AlphaFoldDB" id="A0AAV5GBT3"/>
<evidence type="ECO:0000313" key="6">
    <source>
        <dbReference type="Proteomes" id="UP001342314"/>
    </source>
</evidence>
<reference evidence="5 6" key="1">
    <citation type="submission" date="2021-12" db="EMBL/GenBank/DDBJ databases">
        <title>High titer production of polyol ester of fatty acids by Rhodotorula paludigena BS15 towards product separation-free biomass refinery.</title>
        <authorList>
            <person name="Mano J."/>
            <person name="Ono H."/>
            <person name="Tanaka T."/>
            <person name="Naito K."/>
            <person name="Sushida H."/>
            <person name="Ike M."/>
            <person name="Tokuyasu K."/>
            <person name="Kitaoka M."/>
        </authorList>
    </citation>
    <scope>NUCLEOTIDE SEQUENCE [LARGE SCALE GENOMIC DNA]</scope>
    <source>
        <strain evidence="5 6">BS15</strain>
    </source>
</reference>
<protein>
    <submittedName>
        <fullName evidence="5">Uncharacterized protein</fullName>
    </submittedName>
</protein>
<dbReference type="Pfam" id="PF07690">
    <property type="entry name" value="MFS_1"/>
    <property type="match status" value="1"/>
</dbReference>
<feature type="transmembrane region" description="Helical" evidence="4">
    <location>
        <begin position="176"/>
        <end position="197"/>
    </location>
</feature>
<feature type="transmembrane region" description="Helical" evidence="4">
    <location>
        <begin position="243"/>
        <end position="262"/>
    </location>
</feature>
<organism evidence="5 6">
    <name type="scientific">Rhodotorula paludigena</name>
    <dbReference type="NCBI Taxonomy" id="86838"/>
    <lineage>
        <taxon>Eukaryota</taxon>
        <taxon>Fungi</taxon>
        <taxon>Dikarya</taxon>
        <taxon>Basidiomycota</taxon>
        <taxon>Pucciniomycotina</taxon>
        <taxon>Microbotryomycetes</taxon>
        <taxon>Sporidiobolales</taxon>
        <taxon>Sporidiobolaceae</taxon>
        <taxon>Rhodotorula</taxon>
    </lineage>
</organism>
<feature type="transmembrane region" description="Helical" evidence="4">
    <location>
        <begin position="373"/>
        <end position="394"/>
    </location>
</feature>
<dbReference type="SUPFAM" id="SSF103473">
    <property type="entry name" value="MFS general substrate transporter"/>
    <property type="match status" value="1"/>
</dbReference>
<comment type="subcellular location">
    <subcellularLocation>
        <location evidence="1">Membrane</location>
        <topology evidence="1">Multi-pass membrane protein</topology>
    </subcellularLocation>
</comment>
<comment type="caution">
    <text evidence="5">The sequence shown here is derived from an EMBL/GenBank/DDBJ whole genome shotgun (WGS) entry which is preliminary data.</text>
</comment>
<feature type="compositionally biased region" description="Polar residues" evidence="3">
    <location>
        <begin position="72"/>
        <end position="82"/>
    </location>
</feature>
<keyword evidence="4" id="KW-1133">Transmembrane helix</keyword>
<dbReference type="GO" id="GO:0022857">
    <property type="term" value="F:transmembrane transporter activity"/>
    <property type="evidence" value="ECO:0007669"/>
    <property type="project" value="InterPro"/>
</dbReference>
<evidence type="ECO:0000256" key="2">
    <source>
        <dbReference type="ARBA" id="ARBA00006727"/>
    </source>
</evidence>
<evidence type="ECO:0000313" key="5">
    <source>
        <dbReference type="EMBL" id="GJN87753.1"/>
    </source>
</evidence>
<feature type="compositionally biased region" description="Low complexity" evidence="3">
    <location>
        <begin position="47"/>
        <end position="60"/>
    </location>
</feature>
<sequence length="547" mass="58377">MSSQQSHSPTDSFFSTTTADVVGSYMSAQEHGDDNAPFSRLSTSTIRRAPSPASVHSAPVPRRDAADAISLRSLQSPPSTAKSAQPLLPVSSAPSSAHTTPRVNELDLNGDGRRRGDGPVRESAFVELLPRFERHSTHSPTISYPPSTHSKAEQSSRRSSGDSETLAPPPDGGWRAWGNVLGGFLALFASFGVVNAFGVYQAYYQVYLFPARSPSEISWVGSTQLCLFFLCSLISGPAFDKGYFRHVVGLGSVLFVLSIFLVPELRSFEQVIGVQGVLAGFGVGLIFVPSNHWFDRRRVLAVGIVASGSSVGGVCYPILLNRLFANPDVGFANAVRASGGLTAGCLLLANLLMFPHPDRKLAKKPPPPPLKSLFTAPFNALVIGALLLDAGLWMPPFFLEVYARAKGGSHITTEYSVALYNAGSFFGRIIPAALARYLWVHVMTSDSALIAFAVLYGFFSGGFLALVSPSIVSISKDISEIGLRQGVAFVIVAGGAVGCNPIAGRLYALHNDFLHPIVFAGSMVLAGSAFFALGRFLHAREVGTWRV</sequence>
<dbReference type="PANTHER" id="PTHR11360:SF234">
    <property type="entry name" value="MFS-TYPE TRANSPORTER DBAD-RELATED"/>
    <property type="match status" value="1"/>
</dbReference>
<feature type="transmembrane region" description="Helical" evidence="4">
    <location>
        <begin position="513"/>
        <end position="537"/>
    </location>
</feature>
<proteinExistence type="inferred from homology"/>
<feature type="compositionally biased region" description="Basic and acidic residues" evidence="3">
    <location>
        <begin position="110"/>
        <end position="120"/>
    </location>
</feature>
<accession>A0AAV5GBT3</accession>
<dbReference type="InterPro" id="IPR036259">
    <property type="entry name" value="MFS_trans_sf"/>
</dbReference>
<evidence type="ECO:0000256" key="3">
    <source>
        <dbReference type="SAM" id="MobiDB-lite"/>
    </source>
</evidence>
<keyword evidence="6" id="KW-1185">Reference proteome</keyword>
<feature type="compositionally biased region" description="Basic and acidic residues" evidence="3">
    <location>
        <begin position="150"/>
        <end position="161"/>
    </location>
</feature>
<evidence type="ECO:0000256" key="4">
    <source>
        <dbReference type="SAM" id="Phobius"/>
    </source>
</evidence>
<dbReference type="Gene3D" id="1.20.1250.20">
    <property type="entry name" value="MFS general substrate transporter like domains"/>
    <property type="match status" value="1"/>
</dbReference>
<feature type="region of interest" description="Disordered" evidence="3">
    <location>
        <begin position="136"/>
        <end position="171"/>
    </location>
</feature>
<feature type="region of interest" description="Disordered" evidence="3">
    <location>
        <begin position="25"/>
        <end position="120"/>
    </location>
</feature>
<feature type="transmembrane region" description="Helical" evidence="4">
    <location>
        <begin position="448"/>
        <end position="474"/>
    </location>
</feature>
<dbReference type="PANTHER" id="PTHR11360">
    <property type="entry name" value="MONOCARBOXYLATE TRANSPORTER"/>
    <property type="match status" value="1"/>
</dbReference>
<dbReference type="InterPro" id="IPR050327">
    <property type="entry name" value="Proton-linked_MCT"/>
</dbReference>
<feature type="transmembrane region" description="Helical" evidence="4">
    <location>
        <begin position="268"/>
        <end position="288"/>
    </location>
</feature>
<feature type="compositionally biased region" description="Polar residues" evidence="3">
    <location>
        <begin position="138"/>
        <end position="149"/>
    </location>
</feature>
<keyword evidence="4" id="KW-0812">Transmembrane</keyword>
<feature type="transmembrane region" description="Helical" evidence="4">
    <location>
        <begin position="300"/>
        <end position="319"/>
    </location>
</feature>